<proteinExistence type="predicted"/>
<dbReference type="SUPFAM" id="SSF46938">
    <property type="entry name" value="CRAL/TRIO N-terminal domain"/>
    <property type="match status" value="1"/>
</dbReference>
<keyword evidence="2" id="KW-1185">Reference proteome</keyword>
<dbReference type="PANTHER" id="PTHR46277">
    <property type="entry name" value="OS03G0850700 PROTEIN"/>
    <property type="match status" value="1"/>
</dbReference>
<sequence length="164" mass="18492">MANIANQEQAMFKKNSDEALARVQSMPIIMFIGIYPKNQFQLPVSTTPPPPYMNITTGGYLDTVTTWNISNFDKRYNRVLGQVSQCYYAVPQGGYSGTTGGFGITWLLIRSSPLLNYGDAMLTRFLVARLMNPMKAVKMLVSWKKWREEFVPLGFIPDSKATMS</sequence>
<dbReference type="PANTHER" id="PTHR46277:SF7">
    <property type="entry name" value="CRAL-TRIO DOMAIN-CONTAINING PROTEIN"/>
    <property type="match status" value="1"/>
</dbReference>
<organism evidence="1 2">
    <name type="scientific">Coptis chinensis</name>
    <dbReference type="NCBI Taxonomy" id="261450"/>
    <lineage>
        <taxon>Eukaryota</taxon>
        <taxon>Viridiplantae</taxon>
        <taxon>Streptophyta</taxon>
        <taxon>Embryophyta</taxon>
        <taxon>Tracheophyta</taxon>
        <taxon>Spermatophyta</taxon>
        <taxon>Magnoliopsida</taxon>
        <taxon>Ranunculales</taxon>
        <taxon>Ranunculaceae</taxon>
        <taxon>Coptidoideae</taxon>
        <taxon>Coptis</taxon>
    </lineage>
</organism>
<dbReference type="OrthoDB" id="1434354at2759"/>
<dbReference type="EMBL" id="JADFTS010000004">
    <property type="protein sequence ID" value="KAF9607984.1"/>
    <property type="molecule type" value="Genomic_DNA"/>
</dbReference>
<dbReference type="InterPro" id="IPR036273">
    <property type="entry name" value="CRAL/TRIO_N_dom_sf"/>
</dbReference>
<reference evidence="1 2" key="1">
    <citation type="submission" date="2020-10" db="EMBL/GenBank/DDBJ databases">
        <title>The Coptis chinensis genome and diversification of protoberbering-type alkaloids.</title>
        <authorList>
            <person name="Wang B."/>
            <person name="Shu S."/>
            <person name="Song C."/>
            <person name="Liu Y."/>
        </authorList>
    </citation>
    <scope>NUCLEOTIDE SEQUENCE [LARGE SCALE GENOMIC DNA]</scope>
    <source>
        <strain evidence="1">HL-2020</strain>
        <tissue evidence="1">Leaf</tissue>
    </source>
</reference>
<protein>
    <submittedName>
        <fullName evidence="1">Uncharacterized protein</fullName>
    </submittedName>
</protein>
<accession>A0A835I002</accession>
<dbReference type="AlphaFoldDB" id="A0A835I002"/>
<dbReference type="Proteomes" id="UP000631114">
    <property type="component" value="Unassembled WGS sequence"/>
</dbReference>
<evidence type="ECO:0000313" key="1">
    <source>
        <dbReference type="EMBL" id="KAF9607984.1"/>
    </source>
</evidence>
<comment type="caution">
    <text evidence="1">The sequence shown here is derived from an EMBL/GenBank/DDBJ whole genome shotgun (WGS) entry which is preliminary data.</text>
</comment>
<name>A0A835I002_9MAGN</name>
<dbReference type="Gene3D" id="1.10.8.20">
    <property type="entry name" value="N-terminal domain of phosphatidylinositol transfer protein sec14p"/>
    <property type="match status" value="1"/>
</dbReference>
<gene>
    <name evidence="1" type="ORF">IFM89_003992</name>
</gene>
<evidence type="ECO:0000313" key="2">
    <source>
        <dbReference type="Proteomes" id="UP000631114"/>
    </source>
</evidence>